<name>A0ABD2YE06_9GENT</name>
<dbReference type="PANTHER" id="PTHR33676:SF3">
    <property type="entry name" value="COLD-REGULATED PROTEIN 27"/>
    <property type="match status" value="1"/>
</dbReference>
<reference evidence="1 2" key="1">
    <citation type="submission" date="2024-11" db="EMBL/GenBank/DDBJ databases">
        <title>A near-complete genome assembly of Cinchona calisaya.</title>
        <authorList>
            <person name="Lian D.C."/>
            <person name="Zhao X.W."/>
            <person name="Wei L."/>
        </authorList>
    </citation>
    <scope>NUCLEOTIDE SEQUENCE [LARGE SCALE GENOMIC DNA]</scope>
    <source>
        <tissue evidence="1">Nenye</tissue>
    </source>
</reference>
<comment type="caution">
    <text evidence="1">The sequence shown here is derived from an EMBL/GenBank/DDBJ whole genome shotgun (WGS) entry which is preliminary data.</text>
</comment>
<dbReference type="InterPro" id="IPR044678">
    <property type="entry name" value="COR27/28"/>
</dbReference>
<organism evidence="1 2">
    <name type="scientific">Cinchona calisaya</name>
    <dbReference type="NCBI Taxonomy" id="153742"/>
    <lineage>
        <taxon>Eukaryota</taxon>
        <taxon>Viridiplantae</taxon>
        <taxon>Streptophyta</taxon>
        <taxon>Embryophyta</taxon>
        <taxon>Tracheophyta</taxon>
        <taxon>Spermatophyta</taxon>
        <taxon>Magnoliopsida</taxon>
        <taxon>eudicotyledons</taxon>
        <taxon>Gunneridae</taxon>
        <taxon>Pentapetalae</taxon>
        <taxon>asterids</taxon>
        <taxon>lamiids</taxon>
        <taxon>Gentianales</taxon>
        <taxon>Rubiaceae</taxon>
        <taxon>Cinchonoideae</taxon>
        <taxon>Cinchoneae</taxon>
        <taxon>Cinchona</taxon>
    </lineage>
</organism>
<dbReference type="PANTHER" id="PTHR33676">
    <property type="entry name" value="COLD REGULATED PROTEIN 27"/>
    <property type="match status" value="1"/>
</dbReference>
<proteinExistence type="predicted"/>
<dbReference type="AlphaFoldDB" id="A0ABD2YE06"/>
<accession>A0ABD2YE06</accession>
<dbReference type="EMBL" id="JBJUIK010000014">
    <property type="protein sequence ID" value="KAL3505201.1"/>
    <property type="molecule type" value="Genomic_DNA"/>
</dbReference>
<sequence length="209" mass="23812">MGRTGLVLSELSVHGQNPRIKCEEDYEETSIFLESQETESKSTQWTDQKHSMYLTSTEASFVKELCNSFSTLDGCSHQEYTSESKFSRQNLNGFPTHSGQFKVFKDGYWARVNFSNFGREMPRPKKADKSNHIFANPWIQHYMSSHRHQNRISPTLQGQDSLSTVADLSAFQFGCQDSIGSNAEVTDQNFVDEVSEEDKSIKQQTSLNI</sequence>
<evidence type="ECO:0000313" key="1">
    <source>
        <dbReference type="EMBL" id="KAL3505201.1"/>
    </source>
</evidence>
<evidence type="ECO:0000313" key="2">
    <source>
        <dbReference type="Proteomes" id="UP001630127"/>
    </source>
</evidence>
<keyword evidence="2" id="KW-1185">Reference proteome</keyword>
<dbReference type="Proteomes" id="UP001630127">
    <property type="component" value="Unassembled WGS sequence"/>
</dbReference>
<protein>
    <submittedName>
        <fullName evidence="1">Uncharacterized protein</fullName>
    </submittedName>
</protein>
<gene>
    <name evidence="1" type="ORF">ACH5RR_035042</name>
</gene>